<feature type="domain" description="Mub B2-like" evidence="3">
    <location>
        <begin position="101"/>
        <end position="195"/>
    </location>
</feature>
<dbReference type="Proteomes" id="UP000000664">
    <property type="component" value="Chromosome"/>
</dbReference>
<dbReference type="Pfam" id="PF17966">
    <property type="entry name" value="Muc_B2"/>
    <property type="match status" value="4"/>
</dbReference>
<evidence type="ECO:0000313" key="4">
    <source>
        <dbReference type="EMBL" id="ABJ59461.1"/>
    </source>
</evidence>
<dbReference type="EMBL" id="CP000413">
    <property type="protein sequence ID" value="ABJ59461.1"/>
    <property type="molecule type" value="Genomic_DNA"/>
</dbReference>
<evidence type="ECO:0000259" key="2">
    <source>
        <dbReference type="Pfam" id="PF17965"/>
    </source>
</evidence>
<feature type="region of interest" description="Disordered" evidence="1">
    <location>
        <begin position="942"/>
        <end position="972"/>
    </location>
</feature>
<feature type="domain" description="Mucin binding" evidence="2">
    <location>
        <begin position="10"/>
        <end position="84"/>
    </location>
</feature>
<gene>
    <name evidence="4" type="ordered locus">LGAS_0046</name>
</gene>
<dbReference type="Pfam" id="PF17965">
    <property type="entry name" value="MucBP_2"/>
    <property type="match status" value="3"/>
</dbReference>
<proteinExistence type="predicted"/>
<evidence type="ECO:0000259" key="3">
    <source>
        <dbReference type="Pfam" id="PF17966"/>
    </source>
</evidence>
<dbReference type="Gene3D" id="2.60.40.4300">
    <property type="match status" value="4"/>
</dbReference>
<dbReference type="KEGG" id="lga:LGAS_0046"/>
<dbReference type="InterPro" id="IPR041495">
    <property type="entry name" value="Mub_B2"/>
</dbReference>
<evidence type="ECO:0000313" key="5">
    <source>
        <dbReference type="Proteomes" id="UP000000664"/>
    </source>
</evidence>
<feature type="domain" description="Mucin binding" evidence="2">
    <location>
        <begin position="859"/>
        <end position="937"/>
    </location>
</feature>
<evidence type="ECO:0000256" key="1">
    <source>
        <dbReference type="SAM" id="MobiDB-lite"/>
    </source>
</evidence>
<dbReference type="RefSeq" id="WP_003650159.1">
    <property type="nucleotide sequence ID" value="NC_008530.1"/>
</dbReference>
<dbReference type="GeneID" id="29639431"/>
<sequence>MDNLSEKAASVVIKYTDLDNNLAELSNSGSLTGNIGEVINYSTADEIKKLAKQGYVLVNNPFDNKGKAPVFSGDQDSYMVTFKHGRERVTADNLKYGCKLEDLQVKGTQTVHYVGAGSRTPRNEVSTITFNQILVYDQVTGKKIGSKGWEKVEQSFPVVAAPSILGYIPDQVLVGGKAVTADAPNREYTITYKVNEHISNKEQKAEVKYLDIDSNNEEIVESELLTGKPNTKINYSTIDQLKKLGEKGYEVVSNGFDANGDVQFFDTSDEYVQTFIVTLKHKQVLVNAENPLDGIDEAEYHKTSKRVVSYAGAEDETPEEVVQLVNWNRNLTVDAATKRVIADGKYTTDWKPERESYSAISVPVVSGYHTRIKEVPEEKARLANITEKIRYVKNGYVIPVDENGQKIDSLPKLRFASDKDDPTLVSLPENSLKDEKYEPEKVDLTEIDPAKDFEAKYLLKHKYVTINKDNSHFDINPGSYRRTVTAIVRYEGAGDKNPKDSIQTVQWNRSITYDEVTKEILEDGKYTTDWKPDKEYFEAVDTPVISGFTADIGVVAKHDVTQSDLFATVKYQKNGAIIPVDEGGKEIAKAKPIPFLTDLTDPTRVLATEEIPEIKGYRRTEESVLIKDPLKDIKVTYILKPNYVLVDSEHPYRTVKPHNYSIPVKETIHYVGADEKTPADRIQGARWRRSLTVNDNNGKVIEDGKYTTDWSVDKKEYSAAVTPVVDGYHADQYQVKAHGVNKEDIDVEVKYQRNGQIVPVNSKGEKIEHADCPVYITDPTDATKVLMEQPVPRLLNYMAQDSSIVVKDPSRDTKVTYYTFAEIKELSSAKNLKTEIQSIDGKTATSNVVSLPVNGKRRKAVVTFVDLSNNATQIASSGVLSGNVGDKITDLYNTSKQVEELKKKGYEVVYNGFDPKGASKYFEEDQRKVATFTVAVKKVKQLKPKEEKQAEKTSKKVKEKSKAANSDEKKKKNHKVLKYIFPWMK</sequence>
<protein>
    <submittedName>
        <fullName evidence="4">Adhesion exoprotein</fullName>
    </submittedName>
</protein>
<dbReference type="Gene3D" id="3.10.20.470">
    <property type="match status" value="3"/>
</dbReference>
<feature type="domain" description="Mub B2-like" evidence="3">
    <location>
        <begin position="296"/>
        <end position="394"/>
    </location>
</feature>
<feature type="domain" description="Mub B2-like" evidence="3">
    <location>
        <begin position="661"/>
        <end position="754"/>
    </location>
</feature>
<dbReference type="InterPro" id="IPR041558">
    <property type="entry name" value="MucBP_2"/>
</dbReference>
<feature type="domain" description="Mucin binding" evidence="2">
    <location>
        <begin position="203"/>
        <end position="281"/>
    </location>
</feature>
<feature type="compositionally biased region" description="Basic and acidic residues" evidence="1">
    <location>
        <begin position="943"/>
        <end position="970"/>
    </location>
</feature>
<dbReference type="AlphaFoldDB" id="A0A806A3U3"/>
<accession>A0A806A3U3</accession>
<organism evidence="4 5">
    <name type="scientific">Lactobacillus gasseri (strain ATCC 33323 / DSM 20243 / BCRC 14619 / CIP 102991 / JCM 1131 / KCTC 3163 / NCIMB 11718 / NCTC 13722 / AM63)</name>
    <dbReference type="NCBI Taxonomy" id="324831"/>
    <lineage>
        <taxon>Bacteria</taxon>
        <taxon>Bacillati</taxon>
        <taxon>Bacillota</taxon>
        <taxon>Bacilli</taxon>
        <taxon>Lactobacillales</taxon>
        <taxon>Lactobacillaceae</taxon>
        <taxon>Lactobacillus</taxon>
    </lineage>
</organism>
<reference evidence="4 5" key="1">
    <citation type="journal article" date="2006" name="Proc. Natl. Acad. Sci. U.S.A.">
        <title>Comparative genomics of the lactic acid bacteria.</title>
        <authorList>
            <person name="Makarova K."/>
            <person name="Slesarev A."/>
            <person name="Wolf Y."/>
            <person name="Sorokin A."/>
            <person name="Mirkin B."/>
            <person name="Koonin E."/>
            <person name="Pavlov A."/>
            <person name="Pavlova N."/>
            <person name="Karamychev V."/>
            <person name="Polouchine N."/>
            <person name="Shakhova V."/>
            <person name="Grigoriev I."/>
            <person name="Lou Y."/>
            <person name="Rohksar D."/>
            <person name="Lucas S."/>
            <person name="Huang K."/>
            <person name="Goodstein D.M."/>
            <person name="Hawkins T."/>
            <person name="Plengvidhya V."/>
            <person name="Welker D."/>
            <person name="Hughes J."/>
            <person name="Goh Y."/>
            <person name="Benson A."/>
            <person name="Baldwin K."/>
            <person name="Lee J.H."/>
            <person name="Diaz-Muniz I."/>
            <person name="Dosti B."/>
            <person name="Smeianov V."/>
            <person name="Wechter W."/>
            <person name="Barabote R."/>
            <person name="Lorca G."/>
            <person name="Altermann E."/>
            <person name="Barrangou R."/>
            <person name="Ganesan B."/>
            <person name="Xie Y."/>
            <person name="Rawsthorne H."/>
            <person name="Tamir D."/>
            <person name="Parker C."/>
            <person name="Breidt F."/>
            <person name="Broadbent J."/>
            <person name="Hutkins R."/>
            <person name="O'Sullivan D."/>
            <person name="Steele J."/>
            <person name="Unlu G."/>
            <person name="Saier M."/>
            <person name="Klaenhammer T."/>
            <person name="Richardson P."/>
            <person name="Kozyavkin S."/>
            <person name="Weimer B."/>
            <person name="Mills D."/>
        </authorList>
    </citation>
    <scope>NUCLEOTIDE SEQUENCE [LARGE SCALE GENOMIC DNA]</scope>
    <source>
        <strain evidence="5">ATCC 33323 / DSM 20243 / BCRC 14619 / CIP 102991 / JCM 1131 / KCTC 3163 / NCIMB 11718 / NCTC 13722 / AM63</strain>
    </source>
</reference>
<feature type="domain" description="Mub B2-like" evidence="3">
    <location>
        <begin position="480"/>
        <end position="574"/>
    </location>
</feature>
<name>A0A806A3U3_LACGA</name>